<proteinExistence type="predicted"/>
<dbReference type="AlphaFoldDB" id="A0A9Q1JVJ8"/>
<reference evidence="2" key="1">
    <citation type="submission" date="2022-04" db="EMBL/GenBank/DDBJ databases">
        <title>Carnegiea gigantea Genome sequencing and assembly v2.</title>
        <authorList>
            <person name="Copetti D."/>
            <person name="Sanderson M.J."/>
            <person name="Burquez A."/>
            <person name="Wojciechowski M.F."/>
        </authorList>
    </citation>
    <scope>NUCLEOTIDE SEQUENCE</scope>
    <source>
        <strain evidence="2">SGP5-SGP5p</strain>
        <tissue evidence="2">Aerial part</tissue>
    </source>
</reference>
<comment type="caution">
    <text evidence="2">The sequence shown here is derived from an EMBL/GenBank/DDBJ whole genome shotgun (WGS) entry which is preliminary data.</text>
</comment>
<sequence length="277" mass="30171">MEQRGGASFGHALVPQFMAEKTTNVVDSACSFLNSLQKIFGTILGRLNVVNGRWNEILQEFSSYEILNVELQLEANGINQDEGRDFDYDWDEKVEARKKKKSGPQMGQLQAVPHHGNGMNNNRLDDERSLELNYCQLNIRTRRSASVKLKIKEKLVFSKLFPSSLAHSIGDQRKTLSARDVGRLGASGGGSGVVHPVIAWAAVSIASEDKGGGGCKHSAQSHMKGNGKLNGMLIDIKICSSGFSWACSELPATTGPDVFPRPVRALRPVYSSVSPVS</sequence>
<dbReference type="EMBL" id="JAKOGI010000673">
    <property type="protein sequence ID" value="KAJ8431665.1"/>
    <property type="molecule type" value="Genomic_DNA"/>
</dbReference>
<gene>
    <name evidence="2" type="ORF">Cgig2_008597</name>
</gene>
<evidence type="ECO:0000313" key="3">
    <source>
        <dbReference type="Proteomes" id="UP001153076"/>
    </source>
</evidence>
<organism evidence="2 3">
    <name type="scientific">Carnegiea gigantea</name>
    <dbReference type="NCBI Taxonomy" id="171969"/>
    <lineage>
        <taxon>Eukaryota</taxon>
        <taxon>Viridiplantae</taxon>
        <taxon>Streptophyta</taxon>
        <taxon>Embryophyta</taxon>
        <taxon>Tracheophyta</taxon>
        <taxon>Spermatophyta</taxon>
        <taxon>Magnoliopsida</taxon>
        <taxon>eudicotyledons</taxon>
        <taxon>Gunneridae</taxon>
        <taxon>Pentapetalae</taxon>
        <taxon>Caryophyllales</taxon>
        <taxon>Cactineae</taxon>
        <taxon>Cactaceae</taxon>
        <taxon>Cactoideae</taxon>
        <taxon>Echinocereeae</taxon>
        <taxon>Carnegiea</taxon>
    </lineage>
</organism>
<protein>
    <submittedName>
        <fullName evidence="2">Uncharacterized protein</fullName>
    </submittedName>
</protein>
<dbReference type="Proteomes" id="UP001153076">
    <property type="component" value="Unassembled WGS sequence"/>
</dbReference>
<evidence type="ECO:0000256" key="1">
    <source>
        <dbReference type="SAM" id="MobiDB-lite"/>
    </source>
</evidence>
<evidence type="ECO:0000313" key="2">
    <source>
        <dbReference type="EMBL" id="KAJ8431665.1"/>
    </source>
</evidence>
<accession>A0A9Q1JVJ8</accession>
<name>A0A9Q1JVJ8_9CARY</name>
<feature type="region of interest" description="Disordered" evidence="1">
    <location>
        <begin position="97"/>
        <end position="124"/>
    </location>
</feature>
<keyword evidence="3" id="KW-1185">Reference proteome</keyword>